<name>F9Y666_KETVW</name>
<dbReference type="PANTHER" id="PTHR47505:SF1">
    <property type="entry name" value="DNA UTILIZATION PROTEIN YHGH"/>
    <property type="match status" value="1"/>
</dbReference>
<dbReference type="InterPro" id="IPR029057">
    <property type="entry name" value="PRTase-like"/>
</dbReference>
<sequence>MQKMIVGRLMDRIAHVIYPPGCMGCAAPVVGENALCGPCWAAAGFIAGASCTLCAVPLPGAGDAVCDACLYHAPPWDRGRALMVYEGLARQLILQLKHADRTDLAPALSSWLMRRAGDWLPGAVIVPVPLHWTRLLRRRYNQAALLAQGLSARGGADVAVDALVRLRRTKALEGHSRAARYRALDGAIHPHPQRGVRMQGRDVVIVDDVMTSGATLAAATLAARAAGATSVSVLALARVVKSR</sequence>
<organism evidence="2 3">
    <name type="scientific">Ketogulonicigenium vulgare (strain WSH-001)</name>
    <dbReference type="NCBI Taxonomy" id="759362"/>
    <lineage>
        <taxon>Bacteria</taxon>
        <taxon>Pseudomonadati</taxon>
        <taxon>Pseudomonadota</taxon>
        <taxon>Alphaproteobacteria</taxon>
        <taxon>Rhodobacterales</taxon>
        <taxon>Roseobacteraceae</taxon>
        <taxon>Ketogulonicigenium</taxon>
    </lineage>
</organism>
<dbReference type="Gene3D" id="3.40.50.2020">
    <property type="match status" value="1"/>
</dbReference>
<dbReference type="InterPro" id="IPR044005">
    <property type="entry name" value="DZR_2"/>
</dbReference>
<dbReference type="Pfam" id="PF18912">
    <property type="entry name" value="DZR_2"/>
    <property type="match status" value="1"/>
</dbReference>
<accession>F9Y666</accession>
<evidence type="ECO:0000313" key="3">
    <source>
        <dbReference type="Proteomes" id="UP000000692"/>
    </source>
</evidence>
<dbReference type="eggNOG" id="COG1040">
    <property type="taxonomic scope" value="Bacteria"/>
</dbReference>
<dbReference type="SUPFAM" id="SSF53271">
    <property type="entry name" value="PRTase-like"/>
    <property type="match status" value="1"/>
</dbReference>
<dbReference type="GO" id="GO:0016757">
    <property type="term" value="F:glycosyltransferase activity"/>
    <property type="evidence" value="ECO:0007669"/>
    <property type="project" value="UniProtKB-KW"/>
</dbReference>
<keyword evidence="3" id="KW-1185">Reference proteome</keyword>
<reference evidence="2 3" key="1">
    <citation type="journal article" date="2011" name="J. Bacteriol.">
        <title>Complete genome sequence of the industrial strain Ketogulonicigenium vulgare WSH-001.</title>
        <authorList>
            <person name="Liu L."/>
            <person name="Li Y."/>
            <person name="Zhang J."/>
            <person name="Zhou Z."/>
            <person name="Liu J."/>
            <person name="Li X."/>
            <person name="Zhou J."/>
            <person name="Du G."/>
            <person name="Wang L."/>
            <person name="Chen J."/>
        </authorList>
    </citation>
    <scope>NUCLEOTIDE SEQUENCE [LARGE SCALE GENOMIC DNA]</scope>
    <source>
        <strain evidence="2 3">WSH-001</strain>
    </source>
</reference>
<keyword evidence="2" id="KW-0808">Transferase</keyword>
<keyword evidence="2" id="KW-0328">Glycosyltransferase</keyword>
<dbReference type="OrthoDB" id="9779910at2"/>
<dbReference type="Proteomes" id="UP000000692">
    <property type="component" value="Chromosome"/>
</dbReference>
<dbReference type="EMBL" id="CP002018">
    <property type="protein sequence ID" value="AEM42063.1"/>
    <property type="molecule type" value="Genomic_DNA"/>
</dbReference>
<dbReference type="RefSeq" id="WP_014538044.1">
    <property type="nucleotide sequence ID" value="NC_017384.1"/>
</dbReference>
<dbReference type="PATRIC" id="fig|759362.5.peg.2311"/>
<gene>
    <name evidence="2" type="primary">comF</name>
    <name evidence="2" type="ordered locus">KVU_2224</name>
</gene>
<evidence type="ECO:0000259" key="1">
    <source>
        <dbReference type="Pfam" id="PF18912"/>
    </source>
</evidence>
<dbReference type="InterPro" id="IPR051910">
    <property type="entry name" value="ComF/GntX_DNA_util-trans"/>
</dbReference>
<dbReference type="PANTHER" id="PTHR47505">
    <property type="entry name" value="DNA UTILIZATION PROTEIN YHGH"/>
    <property type="match status" value="1"/>
</dbReference>
<protein>
    <submittedName>
        <fullName evidence="2">Amidophosphoribosyltransferase-like protein</fullName>
    </submittedName>
</protein>
<proteinExistence type="predicted"/>
<dbReference type="HOGENOM" id="CLU_054549_0_0_5"/>
<evidence type="ECO:0000313" key="2">
    <source>
        <dbReference type="EMBL" id="AEM42063.1"/>
    </source>
</evidence>
<dbReference type="AlphaFoldDB" id="F9Y666"/>
<feature type="domain" description="Double zinc ribbon" evidence="1">
    <location>
        <begin position="14"/>
        <end position="70"/>
    </location>
</feature>
<dbReference type="KEGG" id="kvl:KVU_2224"/>